<comment type="caution">
    <text evidence="4">The sequence shown here is derived from an EMBL/GenBank/DDBJ whole genome shotgun (WGS) entry which is preliminary data.</text>
</comment>
<keyword evidence="1" id="KW-0479">Metal-binding</keyword>
<organism evidence="4 5">
    <name type="scientific">Trichinella papuae</name>
    <dbReference type="NCBI Taxonomy" id="268474"/>
    <lineage>
        <taxon>Eukaryota</taxon>
        <taxon>Metazoa</taxon>
        <taxon>Ecdysozoa</taxon>
        <taxon>Nematoda</taxon>
        <taxon>Enoplea</taxon>
        <taxon>Dorylaimia</taxon>
        <taxon>Trichinellida</taxon>
        <taxon>Trichinellidae</taxon>
        <taxon>Trichinella</taxon>
    </lineage>
</organism>
<keyword evidence="5" id="KW-1185">Reference proteome</keyword>
<dbReference type="InterPro" id="IPR013087">
    <property type="entry name" value="Znf_C2H2_type"/>
</dbReference>
<evidence type="ECO:0000256" key="1">
    <source>
        <dbReference type="PROSITE-ProRule" id="PRU00042"/>
    </source>
</evidence>
<dbReference type="EMBL" id="JYDO01000186">
    <property type="protein sequence ID" value="KRZ67789.1"/>
    <property type="molecule type" value="Genomic_DNA"/>
</dbReference>
<accession>A0A0V1M7J1</accession>
<keyword evidence="1" id="KW-0862">Zinc</keyword>
<keyword evidence="1" id="KW-0863">Zinc-finger</keyword>
<dbReference type="GO" id="GO:0008270">
    <property type="term" value="F:zinc ion binding"/>
    <property type="evidence" value="ECO:0007669"/>
    <property type="project" value="UniProtKB-KW"/>
</dbReference>
<proteinExistence type="predicted"/>
<gene>
    <name evidence="4" type="ORF">T10_5752</name>
</gene>
<evidence type="ECO:0000313" key="5">
    <source>
        <dbReference type="Proteomes" id="UP000054843"/>
    </source>
</evidence>
<protein>
    <submittedName>
        <fullName evidence="4">Retrovirus-related Pol polyprotein from type-1 retrotransposable element</fullName>
    </submittedName>
</protein>
<feature type="region of interest" description="Disordered" evidence="2">
    <location>
        <begin position="333"/>
        <end position="424"/>
    </location>
</feature>
<dbReference type="STRING" id="268474.A0A0V1M7J1"/>
<feature type="compositionally biased region" description="Basic and acidic residues" evidence="2">
    <location>
        <begin position="371"/>
        <end position="380"/>
    </location>
</feature>
<reference evidence="4 5" key="1">
    <citation type="submission" date="2015-01" db="EMBL/GenBank/DDBJ databases">
        <title>Evolution of Trichinella species and genotypes.</title>
        <authorList>
            <person name="Korhonen P.K."/>
            <person name="Edoardo P."/>
            <person name="Giuseppe L.R."/>
            <person name="Gasser R.B."/>
        </authorList>
    </citation>
    <scope>NUCLEOTIDE SEQUENCE [LARGE SCALE GENOMIC DNA]</scope>
    <source>
        <strain evidence="4">ISS1980</strain>
    </source>
</reference>
<dbReference type="PROSITE" id="PS50157">
    <property type="entry name" value="ZINC_FINGER_C2H2_2"/>
    <property type="match status" value="1"/>
</dbReference>
<dbReference type="Proteomes" id="UP000054843">
    <property type="component" value="Unassembled WGS sequence"/>
</dbReference>
<evidence type="ECO:0000256" key="2">
    <source>
        <dbReference type="SAM" id="MobiDB-lite"/>
    </source>
</evidence>
<evidence type="ECO:0000259" key="3">
    <source>
        <dbReference type="PROSITE" id="PS50157"/>
    </source>
</evidence>
<sequence length="467" mass="52489">MAVKFRSNTAATRAENNRGRTGIIEFRVCKGAKETLAHICQKCPSSQGLVIQRHNAIVDFLEQVALRDGFQVTKEPKLPTPAGALKHDLLLIKANTAFIVDVGVAWEGRRPLKLVSKNKVENYKVAIPAMLEICRVDHAESHGVILGSRGCWLKTNDKTLSTIGLKVTRRMKERLSWLTFEHSIRIYNVYEKLSALICKKHFNTINSVACHYPHCKKQANREPTPATVTPLDPEVTASVENVHICTACSRTFNTHNGLRLHEKRKHASKFMASSQAPKHHRWSDDELHDVRVTLMKLENAGSSSIAVLAEELSRLWQESISVNSAKYLRKKVRSTESRTVKPHAQAPSRMTTDCVNSQMESLSQGANTTKSEGEARKHYTDGVAQVLSTLLRPNRDGRKPPAPTNPRKGRLPPPVRNRSERKRSHYASFQSLFRRDPKRIAAHLIKNQPLCNVSCPIDVAESALRQR</sequence>
<name>A0A0V1M7J1_9BILA</name>
<evidence type="ECO:0000313" key="4">
    <source>
        <dbReference type="EMBL" id="KRZ67789.1"/>
    </source>
</evidence>
<dbReference type="AlphaFoldDB" id="A0A0V1M7J1"/>
<feature type="domain" description="C2H2-type" evidence="3">
    <location>
        <begin position="243"/>
        <end position="271"/>
    </location>
</feature>
<dbReference type="PROSITE" id="PS00028">
    <property type="entry name" value="ZINC_FINGER_C2H2_1"/>
    <property type="match status" value="1"/>
</dbReference>
<feature type="compositionally biased region" description="Polar residues" evidence="2">
    <location>
        <begin position="348"/>
        <end position="370"/>
    </location>
</feature>